<feature type="compositionally biased region" description="Low complexity" evidence="2">
    <location>
        <begin position="16"/>
        <end position="28"/>
    </location>
</feature>
<name>A0A6A5WUE6_9PLEO</name>
<dbReference type="EMBL" id="ML977566">
    <property type="protein sequence ID" value="KAF2004718.1"/>
    <property type="molecule type" value="Genomic_DNA"/>
</dbReference>
<organism evidence="3 4">
    <name type="scientific">Amniculicola lignicola CBS 123094</name>
    <dbReference type="NCBI Taxonomy" id="1392246"/>
    <lineage>
        <taxon>Eukaryota</taxon>
        <taxon>Fungi</taxon>
        <taxon>Dikarya</taxon>
        <taxon>Ascomycota</taxon>
        <taxon>Pezizomycotina</taxon>
        <taxon>Dothideomycetes</taxon>
        <taxon>Pleosporomycetidae</taxon>
        <taxon>Pleosporales</taxon>
        <taxon>Amniculicolaceae</taxon>
        <taxon>Amniculicola</taxon>
    </lineage>
</organism>
<dbReference type="Proteomes" id="UP000799779">
    <property type="component" value="Unassembled WGS sequence"/>
</dbReference>
<protein>
    <submittedName>
        <fullName evidence="3">Uncharacterized protein</fullName>
    </submittedName>
</protein>
<feature type="region of interest" description="Disordered" evidence="2">
    <location>
        <begin position="200"/>
        <end position="237"/>
    </location>
</feature>
<sequence length="597" mass="66761">MLGLLSSPPSSPNAMGSLGSPLPASASAFLDNTTKSEDSGTPSGDITKEIAAPTLPSSQSLLDSGSKDKVSTIECPTTIAKAVTETVGEDAILDAGWDNIGQLVLLHIASQMIYMPGDDEVFEVDGFGTIFRPASPPKFDAERERARYFEEHKERIAAVEKKEREDEGVKAKNKQEELERVAKEKQMLKEKILGRKRPYVEDTAEERMPKRVKATSKEELAVAKETPDEMKKTKEVKAPLMGASAKWALRKKEAEERCKIAAMNKSKRDIEEKRIWEEQKKKQAEIQKKWEDEQIEKVESEFAAIKNAEKNAAKKAEKKTRKEASVEKAKVGPQKAQKATLRQTRRTPAKEGAAKQNARPQPQTQRPQTHQQQQQQQRPQQRHTQGYPQPSYSQYPPAIARVIPRPTQTHASIPAAQSLHSAPIPQHYQTGPNGQIPQFQSPHNGPHPRQYQGQYQVQIPAAQTPYSIPHQQYQWQSEAQMPPYQPPLPPQQYQQPPQPQIPMGQSFYHGLPSPQYLPPPQSQMPLGGRPLVGSRYGNNVQGTDITLPQYNHPYESQQKQACPDVQTYAQPNHRGGNGGHQNGYQSPYGPKNSTSYL</sequence>
<evidence type="ECO:0000256" key="1">
    <source>
        <dbReference type="SAM" id="Coils"/>
    </source>
</evidence>
<evidence type="ECO:0000313" key="3">
    <source>
        <dbReference type="EMBL" id="KAF2004718.1"/>
    </source>
</evidence>
<feature type="compositionally biased region" description="Polar residues" evidence="2">
    <location>
        <begin position="427"/>
        <end position="443"/>
    </location>
</feature>
<evidence type="ECO:0000256" key="2">
    <source>
        <dbReference type="SAM" id="MobiDB-lite"/>
    </source>
</evidence>
<evidence type="ECO:0000313" key="4">
    <source>
        <dbReference type="Proteomes" id="UP000799779"/>
    </source>
</evidence>
<reference evidence="3" key="1">
    <citation type="journal article" date="2020" name="Stud. Mycol.">
        <title>101 Dothideomycetes genomes: a test case for predicting lifestyles and emergence of pathogens.</title>
        <authorList>
            <person name="Haridas S."/>
            <person name="Albert R."/>
            <person name="Binder M."/>
            <person name="Bloem J."/>
            <person name="Labutti K."/>
            <person name="Salamov A."/>
            <person name="Andreopoulos B."/>
            <person name="Baker S."/>
            <person name="Barry K."/>
            <person name="Bills G."/>
            <person name="Bluhm B."/>
            <person name="Cannon C."/>
            <person name="Castanera R."/>
            <person name="Culley D."/>
            <person name="Daum C."/>
            <person name="Ezra D."/>
            <person name="Gonzalez J."/>
            <person name="Henrissat B."/>
            <person name="Kuo A."/>
            <person name="Liang C."/>
            <person name="Lipzen A."/>
            <person name="Lutzoni F."/>
            <person name="Magnuson J."/>
            <person name="Mondo S."/>
            <person name="Nolan M."/>
            <person name="Ohm R."/>
            <person name="Pangilinan J."/>
            <person name="Park H.-J."/>
            <person name="Ramirez L."/>
            <person name="Alfaro M."/>
            <person name="Sun H."/>
            <person name="Tritt A."/>
            <person name="Yoshinaga Y."/>
            <person name="Zwiers L.-H."/>
            <person name="Turgeon B."/>
            <person name="Goodwin S."/>
            <person name="Spatafora J."/>
            <person name="Crous P."/>
            <person name="Grigoriev I."/>
        </authorList>
    </citation>
    <scope>NUCLEOTIDE SEQUENCE</scope>
    <source>
        <strain evidence="3">CBS 123094</strain>
    </source>
</reference>
<gene>
    <name evidence="3" type="ORF">P154DRAFT_531286</name>
</gene>
<feature type="coiled-coil region" evidence="1">
    <location>
        <begin position="159"/>
        <end position="191"/>
    </location>
</feature>
<feature type="compositionally biased region" description="Low complexity" evidence="2">
    <location>
        <begin position="359"/>
        <end position="397"/>
    </location>
</feature>
<feature type="compositionally biased region" description="Basic and acidic residues" evidence="2">
    <location>
        <begin position="310"/>
        <end position="330"/>
    </location>
</feature>
<proteinExistence type="predicted"/>
<feature type="compositionally biased region" description="Basic and acidic residues" evidence="2">
    <location>
        <begin position="205"/>
        <end position="237"/>
    </location>
</feature>
<accession>A0A6A5WUE6</accession>
<feature type="region of interest" description="Disordered" evidence="2">
    <location>
        <begin position="1"/>
        <end position="68"/>
    </location>
</feature>
<feature type="compositionally biased region" description="Pro residues" evidence="2">
    <location>
        <begin position="483"/>
        <end position="500"/>
    </location>
</feature>
<feature type="compositionally biased region" description="Polar residues" evidence="2">
    <location>
        <begin position="536"/>
        <end position="560"/>
    </location>
</feature>
<keyword evidence="1" id="KW-0175">Coiled coil</keyword>
<keyword evidence="4" id="KW-1185">Reference proteome</keyword>
<dbReference type="AlphaFoldDB" id="A0A6A5WUE6"/>
<feature type="region of interest" description="Disordered" evidence="2">
    <location>
        <begin position="480"/>
        <end position="597"/>
    </location>
</feature>
<feature type="region of interest" description="Disordered" evidence="2">
    <location>
        <begin position="310"/>
        <end position="451"/>
    </location>
</feature>